<dbReference type="AlphaFoldDB" id="A0A6M3LQH9"/>
<sequence>MKCKECGNELKQIQPEIEDIFTSIFCVRVPFTNIKFIVLNDVRPSECENCLCEERESVRRDREENAYDAGWNDCATKNNL</sequence>
<gene>
    <name evidence="1" type="ORF">MM415B06264_0006</name>
</gene>
<name>A0A6M3LQH9_9ZZZZ</name>
<reference evidence="1" key="1">
    <citation type="submission" date="2020-03" db="EMBL/GenBank/DDBJ databases">
        <title>The deep terrestrial virosphere.</title>
        <authorList>
            <person name="Holmfeldt K."/>
            <person name="Nilsson E."/>
            <person name="Simone D."/>
            <person name="Lopez-Fernandez M."/>
            <person name="Wu X."/>
            <person name="de Brujin I."/>
            <person name="Lundin D."/>
            <person name="Andersson A."/>
            <person name="Bertilsson S."/>
            <person name="Dopson M."/>
        </authorList>
    </citation>
    <scope>NUCLEOTIDE SEQUENCE</scope>
    <source>
        <strain evidence="1">MM415B06264</strain>
    </source>
</reference>
<accession>A0A6M3LQH9</accession>
<protein>
    <submittedName>
        <fullName evidence="1">Uncharacterized protein</fullName>
    </submittedName>
</protein>
<proteinExistence type="predicted"/>
<organism evidence="1">
    <name type="scientific">viral metagenome</name>
    <dbReference type="NCBI Taxonomy" id="1070528"/>
    <lineage>
        <taxon>unclassified sequences</taxon>
        <taxon>metagenomes</taxon>
        <taxon>organismal metagenomes</taxon>
    </lineage>
</organism>
<dbReference type="EMBL" id="MT143493">
    <property type="protein sequence ID" value="QJA97430.1"/>
    <property type="molecule type" value="Genomic_DNA"/>
</dbReference>
<evidence type="ECO:0000313" key="1">
    <source>
        <dbReference type="EMBL" id="QJA97430.1"/>
    </source>
</evidence>